<gene>
    <name evidence="2" type="ORF">L3Y34_009443</name>
</gene>
<evidence type="ECO:0000256" key="1">
    <source>
        <dbReference type="SAM" id="Phobius"/>
    </source>
</evidence>
<protein>
    <submittedName>
        <fullName evidence="2">Uncharacterized protein</fullName>
    </submittedName>
</protein>
<dbReference type="AlphaFoldDB" id="A0AAE9A797"/>
<dbReference type="InterPro" id="IPR024483">
    <property type="entry name" value="Glam1"/>
</dbReference>
<dbReference type="Pfam" id="PF10912">
    <property type="entry name" value="Glam1"/>
    <property type="match status" value="1"/>
</dbReference>
<name>A0AAE9A797_CAEBR</name>
<dbReference type="EMBL" id="CP090895">
    <property type="protein sequence ID" value="ULT91776.1"/>
    <property type="molecule type" value="Genomic_DNA"/>
</dbReference>
<keyword evidence="1" id="KW-0812">Transmembrane</keyword>
<reference evidence="2 3" key="1">
    <citation type="submission" date="2022-02" db="EMBL/GenBank/DDBJ databases">
        <title>Chromosome-level reference genomes for two strains of Caenorhabditis briggsae: an improved platform for comparative genomics.</title>
        <authorList>
            <person name="Stevens L."/>
            <person name="Andersen E.C."/>
        </authorList>
    </citation>
    <scope>NUCLEOTIDE SEQUENCE [LARGE SCALE GENOMIC DNA]</scope>
    <source>
        <strain evidence="2">QX1410_ONT</strain>
        <tissue evidence="2">Whole-organism</tissue>
    </source>
</reference>
<keyword evidence="1" id="KW-0472">Membrane</keyword>
<sequence length="258" mass="29259">MADRTIRLKSPKLGCIPIRRYLIFISFLGILGGPSLLITNDKQLTTTNIIGCAIGVAFNVCLFYGALKYNDRALGYFQKFLIFSMILSFLTFCFAPVFVTSLLSSDYYKYLKIDGSGNLLQISSDEERSFRKRQVDSFDENSFSRIVRKVTEQNNERIAAERFMTGLVTGEVVVFSIILYTLYIYMVYVMIKRLRKFIVARKEIDGTMADRAIRLKPPKLGCILIRPFLIFVSFIGLLGASSLLITNPLSIRNVILSA</sequence>
<accession>A0AAE9A797</accession>
<dbReference type="Proteomes" id="UP000827892">
    <property type="component" value="Chromosome V"/>
</dbReference>
<evidence type="ECO:0000313" key="2">
    <source>
        <dbReference type="EMBL" id="ULT91776.1"/>
    </source>
</evidence>
<dbReference type="PANTHER" id="PTHR35013:SF3">
    <property type="entry name" value="TRANSMEMBRANE PROTEIN"/>
    <property type="match status" value="1"/>
</dbReference>
<feature type="transmembrane region" description="Helical" evidence="1">
    <location>
        <begin position="172"/>
        <end position="191"/>
    </location>
</feature>
<evidence type="ECO:0000313" key="3">
    <source>
        <dbReference type="Proteomes" id="UP000827892"/>
    </source>
</evidence>
<organism evidence="2 3">
    <name type="scientific">Caenorhabditis briggsae</name>
    <dbReference type="NCBI Taxonomy" id="6238"/>
    <lineage>
        <taxon>Eukaryota</taxon>
        <taxon>Metazoa</taxon>
        <taxon>Ecdysozoa</taxon>
        <taxon>Nematoda</taxon>
        <taxon>Chromadorea</taxon>
        <taxon>Rhabditida</taxon>
        <taxon>Rhabditina</taxon>
        <taxon>Rhabditomorpha</taxon>
        <taxon>Rhabditoidea</taxon>
        <taxon>Rhabditidae</taxon>
        <taxon>Peloderinae</taxon>
        <taxon>Caenorhabditis</taxon>
    </lineage>
</organism>
<feature type="transmembrane region" description="Helical" evidence="1">
    <location>
        <begin position="79"/>
        <end position="99"/>
    </location>
</feature>
<feature type="transmembrane region" description="Helical" evidence="1">
    <location>
        <begin position="21"/>
        <end position="39"/>
    </location>
</feature>
<proteinExistence type="predicted"/>
<feature type="transmembrane region" description="Helical" evidence="1">
    <location>
        <begin position="45"/>
        <end position="67"/>
    </location>
</feature>
<dbReference type="PANTHER" id="PTHR35013">
    <property type="entry name" value="PROTEIN CBG22618-RELATED"/>
    <property type="match status" value="1"/>
</dbReference>
<keyword evidence="1" id="KW-1133">Transmembrane helix</keyword>
<feature type="transmembrane region" description="Helical" evidence="1">
    <location>
        <begin position="223"/>
        <end position="245"/>
    </location>
</feature>